<dbReference type="AlphaFoldDB" id="A0A0D9WQ28"/>
<accession>A0A0D9WQ28</accession>
<evidence type="ECO:0000313" key="2">
    <source>
        <dbReference type="Proteomes" id="UP000032180"/>
    </source>
</evidence>
<proteinExistence type="predicted"/>
<dbReference type="Gramene" id="LPERR06G11920.1">
    <property type="protein sequence ID" value="LPERR06G11920.1"/>
    <property type="gene ID" value="LPERR06G11920"/>
</dbReference>
<dbReference type="Proteomes" id="UP000032180">
    <property type="component" value="Chromosome 6"/>
</dbReference>
<sequence>MASLSSDLTWFDRSQHKCLSCTADTSKLKHTNHWILLSINLDDSSCIIDDSMHKDQILYQNMLDLLQRVWVRFTSKEPGEWK</sequence>
<reference evidence="2" key="2">
    <citation type="submission" date="2013-12" db="EMBL/GenBank/DDBJ databases">
        <authorList>
            <person name="Yu Y."/>
            <person name="Lee S."/>
            <person name="de Baynast K."/>
            <person name="Wissotski M."/>
            <person name="Liu L."/>
            <person name="Talag J."/>
            <person name="Goicoechea J."/>
            <person name="Angelova A."/>
            <person name="Jetty R."/>
            <person name="Kudrna D."/>
            <person name="Golser W."/>
            <person name="Rivera L."/>
            <person name="Zhang J."/>
            <person name="Wing R."/>
        </authorList>
    </citation>
    <scope>NUCLEOTIDE SEQUENCE</scope>
</reference>
<evidence type="ECO:0000313" key="1">
    <source>
        <dbReference type="EnsemblPlants" id="LPERR06G11920.1"/>
    </source>
</evidence>
<organism evidence="1 2">
    <name type="scientific">Leersia perrieri</name>
    <dbReference type="NCBI Taxonomy" id="77586"/>
    <lineage>
        <taxon>Eukaryota</taxon>
        <taxon>Viridiplantae</taxon>
        <taxon>Streptophyta</taxon>
        <taxon>Embryophyta</taxon>
        <taxon>Tracheophyta</taxon>
        <taxon>Spermatophyta</taxon>
        <taxon>Magnoliopsida</taxon>
        <taxon>Liliopsida</taxon>
        <taxon>Poales</taxon>
        <taxon>Poaceae</taxon>
        <taxon>BOP clade</taxon>
        <taxon>Oryzoideae</taxon>
        <taxon>Oryzeae</taxon>
        <taxon>Oryzinae</taxon>
        <taxon>Leersia</taxon>
    </lineage>
</organism>
<dbReference type="EnsemblPlants" id="LPERR06G11920.1">
    <property type="protein sequence ID" value="LPERR06G11920.1"/>
    <property type="gene ID" value="LPERR06G11920"/>
</dbReference>
<protein>
    <recommendedName>
        <fullName evidence="3">Ubiquitin-like protease family profile domain-containing protein</fullName>
    </recommendedName>
</protein>
<evidence type="ECO:0008006" key="3">
    <source>
        <dbReference type="Google" id="ProtNLM"/>
    </source>
</evidence>
<reference evidence="1 2" key="1">
    <citation type="submission" date="2012-08" db="EMBL/GenBank/DDBJ databases">
        <title>Oryza genome evolution.</title>
        <authorList>
            <person name="Wing R.A."/>
        </authorList>
    </citation>
    <scope>NUCLEOTIDE SEQUENCE</scope>
</reference>
<name>A0A0D9WQ28_9ORYZ</name>
<dbReference type="HOGENOM" id="CLU_2565164_0_0_1"/>
<keyword evidence="2" id="KW-1185">Reference proteome</keyword>
<reference evidence="1" key="3">
    <citation type="submission" date="2015-04" db="UniProtKB">
        <authorList>
            <consortium name="EnsemblPlants"/>
        </authorList>
    </citation>
    <scope>IDENTIFICATION</scope>
</reference>